<evidence type="ECO:0000256" key="3">
    <source>
        <dbReference type="ARBA" id="ARBA00022448"/>
    </source>
</evidence>
<evidence type="ECO:0000256" key="6">
    <source>
        <dbReference type="ARBA" id="ARBA00022989"/>
    </source>
</evidence>
<dbReference type="InterPro" id="IPR000522">
    <property type="entry name" value="ABC_transptr_permease_BtuC"/>
</dbReference>
<dbReference type="RefSeq" id="WP_205737950.1">
    <property type="nucleotide sequence ID" value="NZ_CP018632.1"/>
</dbReference>
<evidence type="ECO:0000256" key="4">
    <source>
        <dbReference type="ARBA" id="ARBA00022475"/>
    </source>
</evidence>
<protein>
    <submittedName>
        <fullName evidence="9">Fe(3+) dicitrate transport system permease protein FecD</fullName>
    </submittedName>
</protein>
<dbReference type="InterPro" id="IPR037294">
    <property type="entry name" value="ABC_BtuC-like"/>
</dbReference>
<feature type="transmembrane region" description="Helical" evidence="8">
    <location>
        <begin position="15"/>
        <end position="34"/>
    </location>
</feature>
<dbReference type="GO" id="GO:0005886">
    <property type="term" value="C:plasma membrane"/>
    <property type="evidence" value="ECO:0007669"/>
    <property type="project" value="UniProtKB-SubCell"/>
</dbReference>
<evidence type="ECO:0000256" key="1">
    <source>
        <dbReference type="ARBA" id="ARBA00004651"/>
    </source>
</evidence>
<evidence type="ECO:0000313" key="10">
    <source>
        <dbReference type="Proteomes" id="UP000250079"/>
    </source>
</evidence>
<keyword evidence="3" id="KW-0813">Transport</keyword>
<feature type="transmembrane region" description="Helical" evidence="8">
    <location>
        <begin position="46"/>
        <end position="68"/>
    </location>
</feature>
<feature type="transmembrane region" description="Helical" evidence="8">
    <location>
        <begin position="114"/>
        <end position="133"/>
    </location>
</feature>
<dbReference type="Gene3D" id="1.10.3470.10">
    <property type="entry name" value="ABC transporter involved in vitamin B12 uptake, BtuC"/>
    <property type="match status" value="1"/>
</dbReference>
<dbReference type="SUPFAM" id="SSF81345">
    <property type="entry name" value="ABC transporter involved in vitamin B12 uptake, BtuC"/>
    <property type="match status" value="1"/>
</dbReference>
<evidence type="ECO:0000313" key="9">
    <source>
        <dbReference type="EMBL" id="ASJ71583.1"/>
    </source>
</evidence>
<dbReference type="Proteomes" id="UP000250079">
    <property type="component" value="Chromosome"/>
</dbReference>
<reference evidence="9 10" key="1">
    <citation type="submission" date="2016-12" db="EMBL/GenBank/DDBJ databases">
        <authorList>
            <person name="Song W.-J."/>
            <person name="Kurnit D.M."/>
        </authorList>
    </citation>
    <scope>NUCLEOTIDE SEQUENCE [LARGE SCALE GENOMIC DNA]</scope>
    <source>
        <strain evidence="9 10">IMCC3135</strain>
    </source>
</reference>
<dbReference type="Pfam" id="PF01032">
    <property type="entry name" value="FecCD"/>
    <property type="match status" value="1"/>
</dbReference>
<comment type="subcellular location">
    <subcellularLocation>
        <location evidence="1">Cell membrane</location>
        <topology evidence="1">Multi-pass membrane protein</topology>
    </subcellularLocation>
</comment>
<dbReference type="PROSITE" id="PS51257">
    <property type="entry name" value="PROKAR_LIPOPROTEIN"/>
    <property type="match status" value="1"/>
</dbReference>
<feature type="transmembrane region" description="Helical" evidence="8">
    <location>
        <begin position="234"/>
        <end position="266"/>
    </location>
</feature>
<gene>
    <name evidence="9" type="primary">fecD</name>
    <name evidence="9" type="ORF">IMCC3135_07385</name>
</gene>
<keyword evidence="4" id="KW-1003">Cell membrane</keyword>
<evidence type="ECO:0000256" key="8">
    <source>
        <dbReference type="SAM" id="Phobius"/>
    </source>
</evidence>
<feature type="transmembrane region" description="Helical" evidence="8">
    <location>
        <begin position="88"/>
        <end position="108"/>
    </location>
</feature>
<dbReference type="GO" id="GO:0022857">
    <property type="term" value="F:transmembrane transporter activity"/>
    <property type="evidence" value="ECO:0007669"/>
    <property type="project" value="InterPro"/>
</dbReference>
<sequence>MNLSNNRGRERRHTAWLLAVLSLMVLLVSCLYLFQGADGNTVFIMAFRLPTLLGLLITASAIGVSTLLFQTLSGNRILTPSLMGFDSLYVLIQTSVVFFLGSSHYVTLPPSAKFMAELAIMSLLAVALFSTLLKRGQSDFSRLILTGIIVGVLFRSLSGFMSRILAPNDYAVVQSASFARFGNINESLLGYAGLAVIVSLWLTWLLRRKLDIMALGRDLAIGLGVEHDKTAFQILTLIAVLVATATALVGPVVFLGLLISSLVYAISPRHSHAILIPLTILVGILILLGGQLILERLLHMQITISVVIELLGGLLFLYLLLVKRP</sequence>
<organism evidence="9 10">
    <name type="scientific">Granulosicoccus antarcticus IMCC3135</name>
    <dbReference type="NCBI Taxonomy" id="1192854"/>
    <lineage>
        <taxon>Bacteria</taxon>
        <taxon>Pseudomonadati</taxon>
        <taxon>Pseudomonadota</taxon>
        <taxon>Gammaproteobacteria</taxon>
        <taxon>Chromatiales</taxon>
        <taxon>Granulosicoccaceae</taxon>
        <taxon>Granulosicoccus</taxon>
    </lineage>
</organism>
<evidence type="ECO:0000256" key="2">
    <source>
        <dbReference type="ARBA" id="ARBA00007935"/>
    </source>
</evidence>
<dbReference type="EMBL" id="CP018632">
    <property type="protein sequence ID" value="ASJ71583.1"/>
    <property type="molecule type" value="Genomic_DNA"/>
</dbReference>
<evidence type="ECO:0000256" key="5">
    <source>
        <dbReference type="ARBA" id="ARBA00022692"/>
    </source>
</evidence>
<comment type="similarity">
    <text evidence="2">Belongs to the binding-protein-dependent transport system permease family. FecCD subfamily.</text>
</comment>
<feature type="transmembrane region" description="Helical" evidence="8">
    <location>
        <begin position="188"/>
        <end position="206"/>
    </location>
</feature>
<keyword evidence="5 8" id="KW-0812">Transmembrane</keyword>
<keyword evidence="10" id="KW-1185">Reference proteome</keyword>
<feature type="transmembrane region" description="Helical" evidence="8">
    <location>
        <begin position="140"/>
        <end position="158"/>
    </location>
</feature>
<dbReference type="AlphaFoldDB" id="A0A2Z2NKC5"/>
<dbReference type="PANTHER" id="PTHR30472:SF19">
    <property type="entry name" value="PETROBACTIN IMPORT SYSTEM PERMEASE PROTEIN YCLO"/>
    <property type="match status" value="1"/>
</dbReference>
<name>A0A2Z2NKC5_9GAMM</name>
<dbReference type="PANTHER" id="PTHR30472">
    <property type="entry name" value="FERRIC ENTEROBACTIN TRANSPORT SYSTEM PERMEASE PROTEIN"/>
    <property type="match status" value="1"/>
</dbReference>
<keyword evidence="6 8" id="KW-1133">Transmembrane helix</keyword>
<dbReference type="GO" id="GO:0033214">
    <property type="term" value="P:siderophore-iron import into cell"/>
    <property type="evidence" value="ECO:0007669"/>
    <property type="project" value="TreeGrafter"/>
</dbReference>
<feature type="transmembrane region" description="Helical" evidence="8">
    <location>
        <begin position="272"/>
        <end position="290"/>
    </location>
</feature>
<accession>A0A2Z2NKC5</accession>
<feature type="transmembrane region" description="Helical" evidence="8">
    <location>
        <begin position="302"/>
        <end position="321"/>
    </location>
</feature>
<evidence type="ECO:0000256" key="7">
    <source>
        <dbReference type="ARBA" id="ARBA00023136"/>
    </source>
</evidence>
<keyword evidence="7 8" id="KW-0472">Membrane</keyword>
<dbReference type="KEGG" id="gai:IMCC3135_07385"/>
<proteinExistence type="inferred from homology"/>